<evidence type="ECO:0000313" key="2">
    <source>
        <dbReference type="EMBL" id="SPF68321.1"/>
    </source>
</evidence>
<evidence type="ECO:0000313" key="3">
    <source>
        <dbReference type="Proteomes" id="UP000265962"/>
    </source>
</evidence>
<dbReference type="AntiFam" id="ANF00271">
    <property type="entry name" value="Translation of CRISPR region"/>
</dbReference>
<protein>
    <submittedName>
        <fullName evidence="2">Uncharacterized protein</fullName>
    </submittedName>
</protein>
<dbReference type="EMBL" id="OMOH01000004">
    <property type="protein sequence ID" value="SPF68321.1"/>
    <property type="molecule type" value="Genomic_DNA"/>
</dbReference>
<feature type="compositionally biased region" description="Basic and acidic residues" evidence="1">
    <location>
        <begin position="23"/>
        <end position="32"/>
    </location>
</feature>
<name>A0A375I2H3_9ACTN</name>
<sequence>MASQTTTASLNGAPPIQVGKLGRGRDVEDLSRKPQWSPTYSGGETPRTGRGQFPHGGASMEPHLFRWGNRPATPSPSTSPTGLNGAPPIQVGKRHTRSRCSASPTASMEPHLFRWGNHVLMCNVNEFQKPQWSPTYSGGETFLVLRDHHASHRASMEPHLFRWGNLAWWQQPSMQSTSLNGAPPIQVGKRHSVKEHAAQADASMEPHLFRWGNSSSSLPYGHVIGPQWSPTYSGGETSVNDIRACTLSRPQWSPTYSGGETGDYENAIAGINAPQWSPTYSGGETKPSSNLTGASGTPQWSPTYSGGETSVRFCGG</sequence>
<proteinExistence type="predicted"/>
<reference evidence="3" key="1">
    <citation type="submission" date="2018-02" db="EMBL/GenBank/DDBJ databases">
        <authorList>
            <person name="Hornung B."/>
        </authorList>
    </citation>
    <scope>NUCLEOTIDE SEQUENCE [LARGE SCALE GENOMIC DNA]</scope>
</reference>
<feature type="region of interest" description="Disordered" evidence="1">
    <location>
        <begin position="1"/>
        <end position="94"/>
    </location>
</feature>
<accession>A0A375I2H3</accession>
<feature type="compositionally biased region" description="Polar residues" evidence="1">
    <location>
        <begin position="278"/>
        <end position="308"/>
    </location>
</feature>
<feature type="compositionally biased region" description="Polar residues" evidence="1">
    <location>
        <begin position="1"/>
        <end position="10"/>
    </location>
</feature>
<dbReference type="Proteomes" id="UP000265962">
    <property type="component" value="Unassembled WGS sequence"/>
</dbReference>
<keyword evidence="3" id="KW-1185">Reference proteome</keyword>
<feature type="region of interest" description="Disordered" evidence="1">
    <location>
        <begin position="278"/>
        <end position="316"/>
    </location>
</feature>
<evidence type="ECO:0000256" key="1">
    <source>
        <dbReference type="SAM" id="MobiDB-lite"/>
    </source>
</evidence>
<gene>
    <name evidence="2" type="ORF">PROPJV5_1265</name>
</gene>
<organism evidence="2 3">
    <name type="scientific">Propionibacterium ruminifibrarum</name>
    <dbReference type="NCBI Taxonomy" id="1962131"/>
    <lineage>
        <taxon>Bacteria</taxon>
        <taxon>Bacillati</taxon>
        <taxon>Actinomycetota</taxon>
        <taxon>Actinomycetes</taxon>
        <taxon>Propionibacteriales</taxon>
        <taxon>Propionibacteriaceae</taxon>
        <taxon>Propionibacterium</taxon>
    </lineage>
</organism>
<dbReference type="AlphaFoldDB" id="A0A375I2H3"/>